<protein>
    <submittedName>
        <fullName evidence="3">Polyprotein, putative</fullName>
    </submittedName>
</protein>
<keyword evidence="1" id="KW-0378">Hydrolase</keyword>
<dbReference type="SUPFAM" id="SSF53098">
    <property type="entry name" value="Ribonuclease H-like"/>
    <property type="match status" value="1"/>
</dbReference>
<name>Q60CY5_SOLDE</name>
<dbReference type="InterPro" id="IPR013103">
    <property type="entry name" value="RVT_2"/>
</dbReference>
<sequence length="1055" mass="120377">MVNSEESGETVIRAETLDEIKKKRNHPLYLHPTDTPGCVLTTVQFTGTENYSLWSRSILINLRAKISKKLLSGIVYADDATTVWKDLRDKVDGSRIYQLHREICTIYQGNLTIPSYFTRLRLLWDEFDAFVPPPSCSCEKSRTYVDHIAYLRLFAFLMGLNEVYSQARSQILMMNPLPSGHVKLSCYRLNGYPPDWKFKKGLGQELIKEGPIRCKEHTLMISNNKACIQQRGVIGLIAHPTFTQGQYQRLLHILDSEGAETLEKSMAMARSWIIDSGATCHMTSKLERLNCSKECIGRKVHLPNGETTSVTYIGDYSMPGGDSLENVLVVHAFKDLLSVSQITRQLKCSINFFPKFVIFQDLSDGRVKGIGKEFNGLYYLPSQPADGKGSARTLITQDDAVNNKLLWHNKLGHPSTKVLRQLSLSSGDIDTFQKQIKKVRSDNGTDFFNKECDELLRIQGIIHESSCPYTPQQNGITKRKHRHILEVSRALRFQGNIPLKFWVECVLVVVYLINRLPTTVLQGLTPYEVFHKVKAKLDHLRTFGCICYATRLPKTSKLSPRPEACVFMGYSSTQKGYVMYSLQQRKLLVNRDVKFRETIFPFQKMVTRNLSLFPDTSLIDDLVSQKVDLEDVTSSLLQEETFSDNSMYDIDLHHDAQNDLVDTNIPNDIVDNVDLPAENANLPIDVVQPRQSLGTPHPPIWMKDYVTQVSDSCQPYSLSNYVFYQNITPSYAAYLSKFSTEVELRNYEEAVQDNRWVEAMRLETKALEDNGTWKLVNLPASKPVIGCKWIFKIKYQADGKVDRFKASLVAKGYNQTEGIDYQETFSPVVKMVTVRSSKGIVMNQRKYALEMISEVGLAVAKPVLTPLECNMKLTSVEFDQSTTIIDELFMDVNKYQRLVGKLLYLTNTRPYITFTEQSLSQFMQKPKMSHWEATLRVVRYIKSDPRKDWAACPNSRKSVTDFLLKFGDSLISWKSKKQNTITRSSAEAEYKSLATLTAKIVWIANLFQELGVKLHGPTTVYCDSKAAIQIVANPVFHERTKHIEIDCHFIREKIQ</sequence>
<gene>
    <name evidence="3" type="ORF">SDM1_52t00009</name>
</gene>
<evidence type="ECO:0000259" key="2">
    <source>
        <dbReference type="PROSITE" id="PS50994"/>
    </source>
</evidence>
<dbReference type="InterPro" id="IPR036397">
    <property type="entry name" value="RNaseH_sf"/>
</dbReference>
<dbReference type="InterPro" id="IPR057670">
    <property type="entry name" value="SH3_retrovirus"/>
</dbReference>
<keyword evidence="1" id="KW-0645">Protease</keyword>
<dbReference type="InterPro" id="IPR029472">
    <property type="entry name" value="Copia-like_N"/>
</dbReference>
<dbReference type="SUPFAM" id="SSF56672">
    <property type="entry name" value="DNA/RNA polymerases"/>
    <property type="match status" value="1"/>
</dbReference>
<dbReference type="CDD" id="cd09272">
    <property type="entry name" value="RNase_HI_RT_Ty1"/>
    <property type="match status" value="1"/>
</dbReference>
<dbReference type="Pfam" id="PF22936">
    <property type="entry name" value="Pol_BBD"/>
    <property type="match status" value="1"/>
</dbReference>
<accession>Q60CY5</accession>
<dbReference type="InterPro" id="IPR001584">
    <property type="entry name" value="Integrase_cat-core"/>
</dbReference>
<dbReference type="GO" id="GO:0015074">
    <property type="term" value="P:DNA integration"/>
    <property type="evidence" value="ECO:0007669"/>
    <property type="project" value="InterPro"/>
</dbReference>
<dbReference type="EMBL" id="AC151815">
    <property type="protein sequence ID" value="AAU93584.2"/>
    <property type="molecule type" value="Genomic_DNA"/>
</dbReference>
<dbReference type="InterPro" id="IPR012337">
    <property type="entry name" value="RNaseH-like_sf"/>
</dbReference>
<dbReference type="PROSITE" id="PS50994">
    <property type="entry name" value="INTEGRASE"/>
    <property type="match status" value="1"/>
</dbReference>
<dbReference type="GO" id="GO:0003676">
    <property type="term" value="F:nucleic acid binding"/>
    <property type="evidence" value="ECO:0007669"/>
    <property type="project" value="InterPro"/>
</dbReference>
<feature type="domain" description="Integrase catalytic" evidence="2">
    <location>
        <begin position="350"/>
        <end position="534"/>
    </location>
</feature>
<dbReference type="AlphaFoldDB" id="Q60CY5"/>
<reference evidence="3" key="1">
    <citation type="submission" date="2004-10" db="EMBL/GenBank/DDBJ databases">
        <authorList>
            <person name="Buell R."/>
            <person name="Liu J."/>
            <person name="Childs K."/>
            <person name="Zaborsky J."/>
            <person name="Tallon L."/>
            <person name="Wirtz U."/>
            <person name="Wei F."/>
            <person name="Kuang H."/>
            <person name="Zhang P."/>
            <person name="Marano M."/>
            <person name="Baker B."/>
        </authorList>
    </citation>
    <scope>NUCLEOTIDE SEQUENCE</scope>
</reference>
<evidence type="ECO:0000313" key="3">
    <source>
        <dbReference type="EMBL" id="AAU93584.2"/>
    </source>
</evidence>
<dbReference type="Pfam" id="PF14244">
    <property type="entry name" value="Retrotran_gag_3"/>
    <property type="match status" value="1"/>
</dbReference>
<dbReference type="PANTHER" id="PTHR11439">
    <property type="entry name" value="GAG-POL-RELATED RETROTRANSPOSON"/>
    <property type="match status" value="1"/>
</dbReference>
<dbReference type="GO" id="GO:0004190">
    <property type="term" value="F:aspartic-type endopeptidase activity"/>
    <property type="evidence" value="ECO:0007669"/>
    <property type="project" value="UniProtKB-KW"/>
</dbReference>
<dbReference type="InterPro" id="IPR054722">
    <property type="entry name" value="PolX-like_BBD"/>
</dbReference>
<dbReference type="Pfam" id="PF25597">
    <property type="entry name" value="SH3_retrovirus"/>
    <property type="match status" value="1"/>
</dbReference>
<dbReference type="Pfam" id="PF07727">
    <property type="entry name" value="RVT_2"/>
    <property type="match status" value="1"/>
</dbReference>
<keyword evidence="1" id="KW-0064">Aspartyl protease</keyword>
<dbReference type="InterPro" id="IPR043502">
    <property type="entry name" value="DNA/RNA_pol_sf"/>
</dbReference>
<reference evidence="3" key="2">
    <citation type="submission" date="2006-08" db="EMBL/GenBank/DDBJ databases">
        <authorList>
            <person name="Childs K."/>
        </authorList>
    </citation>
    <scope>NUCLEOTIDE SEQUENCE</scope>
</reference>
<evidence type="ECO:0000256" key="1">
    <source>
        <dbReference type="ARBA" id="ARBA00022750"/>
    </source>
</evidence>
<dbReference type="PANTHER" id="PTHR11439:SF499">
    <property type="entry name" value="PPC DOMAIN-CONTAINING PROTEIN"/>
    <property type="match status" value="1"/>
</dbReference>
<proteinExistence type="predicted"/>
<dbReference type="Gene3D" id="3.30.420.10">
    <property type="entry name" value="Ribonuclease H-like superfamily/Ribonuclease H"/>
    <property type="match status" value="1"/>
</dbReference>
<organism evidence="3">
    <name type="scientific">Solanum demissum</name>
    <name type="common">Wild potato</name>
    <dbReference type="NCBI Taxonomy" id="50514"/>
    <lineage>
        <taxon>Eukaryota</taxon>
        <taxon>Viridiplantae</taxon>
        <taxon>Streptophyta</taxon>
        <taxon>Embryophyta</taxon>
        <taxon>Tracheophyta</taxon>
        <taxon>Spermatophyta</taxon>
        <taxon>Magnoliopsida</taxon>
        <taxon>eudicotyledons</taxon>
        <taxon>Gunneridae</taxon>
        <taxon>Pentapetalae</taxon>
        <taxon>asterids</taxon>
        <taxon>lamiids</taxon>
        <taxon>Solanales</taxon>
        <taxon>Solanaceae</taxon>
        <taxon>Solanoideae</taxon>
        <taxon>Solaneae</taxon>
        <taxon>Solanum</taxon>
    </lineage>
</organism>